<name>A0A423M8I1_PSEFL</name>
<evidence type="ECO:0000256" key="1">
    <source>
        <dbReference type="SAM" id="Coils"/>
    </source>
</evidence>
<feature type="coiled-coil region" evidence="1">
    <location>
        <begin position="191"/>
        <end position="221"/>
    </location>
</feature>
<accession>A0A423M8I1</accession>
<dbReference type="InterPro" id="IPR027417">
    <property type="entry name" value="P-loop_NTPase"/>
</dbReference>
<proteinExistence type="predicted"/>
<dbReference type="RefSeq" id="WP_123451507.1">
    <property type="nucleotide sequence ID" value="NZ_MOBX01000014.1"/>
</dbReference>
<keyword evidence="1" id="KW-0175">Coiled coil</keyword>
<gene>
    <name evidence="2" type="ORF">BK670_16510</name>
</gene>
<protein>
    <submittedName>
        <fullName evidence="2">Uncharacterized protein</fullName>
    </submittedName>
</protein>
<evidence type="ECO:0000313" key="3">
    <source>
        <dbReference type="Proteomes" id="UP000285378"/>
    </source>
</evidence>
<dbReference type="EMBL" id="MOBX01000014">
    <property type="protein sequence ID" value="RON79116.1"/>
    <property type="molecule type" value="Genomic_DNA"/>
</dbReference>
<comment type="caution">
    <text evidence="2">The sequence shown here is derived from an EMBL/GenBank/DDBJ whole genome shotgun (WGS) entry which is preliminary data.</text>
</comment>
<sequence>MDVRLTGWSSQNIRGGLRDIDIELGPNPKRWTLVQMPNGTGKTTTMELLRATLSGADLTKANVRALRADDSVEHGLFEVRLQVDTKVIRLQLRLNFIESSASYWTARAGERMGGIDEGRNLPADLRLLLKPALTELFVFNGELATQIIDLGKTRAAEAIRALYGLDTIDAVKQRVNALIEQEQRRAASVTAAKEKKGITQLENAFAEAEAAKKRLEESSKRVLSHISQLNIDRSRLEAQIEARIAEDSELREKLSDIYEKKSETDDNINILSTQALEILRRPSQVHPVLLSRLKNLGGKLYELKLPETISREFFRELSAQDTCVCGRPIGHEERHAISEGAERYLAQDQISVINQMKLALRESSGDADGLSEAISSLQAQLIERRKLSNERDRVASAKIAEGDEILNSQRSELRNCIAEMEKLTASSERLTTKDPLRHKALRATWETNLPLCETELKNRKFRLETATRTRNFALQGDQLKNAITTTVQIALEILRERVRLATNEKLKRINKNEMIEVSKIEGGLVLSSPGLGAKAGASEGQKLAIAYAFLTSLLAEATYKLPFIVDSPAVSLDNAARKEVGEIIPDFFGQMIMFVISSERDGFAESFYRKSADVKYITVTPFKSGNVQITEGLEFFKNFQAPESAL</sequence>
<organism evidence="2 3">
    <name type="scientific">Pseudomonas fluorescens</name>
    <dbReference type="NCBI Taxonomy" id="294"/>
    <lineage>
        <taxon>Bacteria</taxon>
        <taxon>Pseudomonadati</taxon>
        <taxon>Pseudomonadota</taxon>
        <taxon>Gammaproteobacteria</taxon>
        <taxon>Pseudomonadales</taxon>
        <taxon>Pseudomonadaceae</taxon>
        <taxon>Pseudomonas</taxon>
    </lineage>
</organism>
<evidence type="ECO:0000313" key="2">
    <source>
        <dbReference type="EMBL" id="RON79116.1"/>
    </source>
</evidence>
<dbReference type="OrthoDB" id="9795626at2"/>
<dbReference type="Proteomes" id="UP000285378">
    <property type="component" value="Unassembled WGS sequence"/>
</dbReference>
<dbReference type="Gene3D" id="3.40.50.300">
    <property type="entry name" value="P-loop containing nucleotide triphosphate hydrolases"/>
    <property type="match status" value="2"/>
</dbReference>
<dbReference type="SUPFAM" id="SSF52540">
    <property type="entry name" value="P-loop containing nucleoside triphosphate hydrolases"/>
    <property type="match status" value="1"/>
</dbReference>
<reference evidence="2 3" key="1">
    <citation type="submission" date="2016-10" db="EMBL/GenBank/DDBJ databases">
        <title>Comparative genome analysis of multiple Pseudomonas spp. focuses on biocontrol and plant growth promoting traits.</title>
        <authorList>
            <person name="Tao X.-Y."/>
            <person name="Taylor C.G."/>
        </authorList>
    </citation>
    <scope>NUCLEOTIDE SEQUENCE [LARGE SCALE GENOMIC DNA]</scope>
    <source>
        <strain evidence="2 3">28B5</strain>
    </source>
</reference>
<dbReference type="AlphaFoldDB" id="A0A423M8I1"/>